<organism evidence="1 2">
    <name type="scientific">Parascaris univalens</name>
    <name type="common">Nematode worm</name>
    <dbReference type="NCBI Taxonomy" id="6257"/>
    <lineage>
        <taxon>Eukaryota</taxon>
        <taxon>Metazoa</taxon>
        <taxon>Ecdysozoa</taxon>
        <taxon>Nematoda</taxon>
        <taxon>Chromadorea</taxon>
        <taxon>Rhabditida</taxon>
        <taxon>Spirurina</taxon>
        <taxon>Ascaridomorpha</taxon>
        <taxon>Ascaridoidea</taxon>
        <taxon>Ascarididae</taxon>
        <taxon>Parascaris</taxon>
    </lineage>
</organism>
<reference evidence="2" key="1">
    <citation type="submission" date="2022-11" db="UniProtKB">
        <authorList>
            <consortium name="WormBaseParasite"/>
        </authorList>
    </citation>
    <scope>IDENTIFICATION</scope>
</reference>
<evidence type="ECO:0000313" key="1">
    <source>
        <dbReference type="Proteomes" id="UP000887569"/>
    </source>
</evidence>
<protein>
    <submittedName>
        <fullName evidence="2">Uncharacterized protein</fullName>
    </submittedName>
</protein>
<sequence length="80" mass="9569">MLEAVRKEPNSNERELLLDELEPNSIEHELLLDEPEPNSNERELILDEPMNSFHLKLTENLKNLFYAKLRHEGERDIPRY</sequence>
<keyword evidence="1" id="KW-1185">Reference proteome</keyword>
<name>A0A915CH31_PARUN</name>
<dbReference type="Proteomes" id="UP000887569">
    <property type="component" value="Unplaced"/>
</dbReference>
<dbReference type="WBParaSite" id="PgR153_g001_t01">
    <property type="protein sequence ID" value="PgR153_g001_t01"/>
    <property type="gene ID" value="PgR153_g001"/>
</dbReference>
<dbReference type="AlphaFoldDB" id="A0A915CH31"/>
<accession>A0A915CH31</accession>
<proteinExistence type="predicted"/>
<evidence type="ECO:0000313" key="2">
    <source>
        <dbReference type="WBParaSite" id="PgR153_g001_t01"/>
    </source>
</evidence>